<dbReference type="GO" id="GO:0003755">
    <property type="term" value="F:peptidyl-prolyl cis-trans isomerase activity"/>
    <property type="evidence" value="ECO:0007669"/>
    <property type="project" value="UniProtKB-KW"/>
</dbReference>
<proteinExistence type="inferred from homology"/>
<evidence type="ECO:0000313" key="12">
    <source>
        <dbReference type="Proteomes" id="UP001356427"/>
    </source>
</evidence>
<evidence type="ECO:0000256" key="2">
    <source>
        <dbReference type="ARBA" id="ARBA00004496"/>
    </source>
</evidence>
<comment type="catalytic activity">
    <reaction evidence="1 8">
        <text>[protein]-peptidylproline (omega=180) = [protein]-peptidylproline (omega=0)</text>
        <dbReference type="Rhea" id="RHEA:16237"/>
        <dbReference type="Rhea" id="RHEA-COMP:10747"/>
        <dbReference type="Rhea" id="RHEA-COMP:10748"/>
        <dbReference type="ChEBI" id="CHEBI:83833"/>
        <dbReference type="ChEBI" id="CHEBI:83834"/>
        <dbReference type="EC" id="5.2.1.8"/>
    </reaction>
</comment>
<dbReference type="GO" id="GO:0033017">
    <property type="term" value="C:sarcoplasmic reticulum membrane"/>
    <property type="evidence" value="ECO:0007669"/>
    <property type="project" value="TreeGrafter"/>
</dbReference>
<dbReference type="Gene3D" id="3.10.50.40">
    <property type="match status" value="1"/>
</dbReference>
<keyword evidence="4" id="KW-0963">Cytoplasm</keyword>
<evidence type="ECO:0000256" key="9">
    <source>
        <dbReference type="SAM" id="Phobius"/>
    </source>
</evidence>
<dbReference type="PANTHER" id="PTHR10516">
    <property type="entry name" value="PEPTIDYL-PROLYL CIS-TRANS ISOMERASE"/>
    <property type="match status" value="1"/>
</dbReference>
<protein>
    <recommendedName>
        <fullName evidence="3 8">peptidylprolyl isomerase</fullName>
        <ecNumber evidence="3 8">5.2.1.8</ecNumber>
    </recommendedName>
</protein>
<gene>
    <name evidence="11" type="ORF">J4Q44_G00258790</name>
</gene>
<dbReference type="Pfam" id="PF00254">
    <property type="entry name" value="FKBP_C"/>
    <property type="match status" value="1"/>
</dbReference>
<evidence type="ECO:0000259" key="10">
    <source>
        <dbReference type="PROSITE" id="PS50059"/>
    </source>
</evidence>
<evidence type="ECO:0000256" key="5">
    <source>
        <dbReference type="ARBA" id="ARBA00023110"/>
    </source>
</evidence>
<name>A0AAN8QG64_9TELE</name>
<dbReference type="PANTHER" id="PTHR10516:SF452">
    <property type="entry name" value="PEPTIDYLPROLYL ISOMERASE"/>
    <property type="match status" value="1"/>
</dbReference>
<feature type="domain" description="PPIase FKBP-type" evidence="10">
    <location>
        <begin position="270"/>
        <end position="358"/>
    </location>
</feature>
<dbReference type="Proteomes" id="UP001356427">
    <property type="component" value="Unassembled WGS sequence"/>
</dbReference>
<dbReference type="InterPro" id="IPR050689">
    <property type="entry name" value="FKBP-type_PPIase"/>
</dbReference>
<organism evidence="11 12">
    <name type="scientific">Coregonus suidteri</name>
    <dbReference type="NCBI Taxonomy" id="861788"/>
    <lineage>
        <taxon>Eukaryota</taxon>
        <taxon>Metazoa</taxon>
        <taxon>Chordata</taxon>
        <taxon>Craniata</taxon>
        <taxon>Vertebrata</taxon>
        <taxon>Euteleostomi</taxon>
        <taxon>Actinopterygii</taxon>
        <taxon>Neopterygii</taxon>
        <taxon>Teleostei</taxon>
        <taxon>Protacanthopterygii</taxon>
        <taxon>Salmoniformes</taxon>
        <taxon>Salmonidae</taxon>
        <taxon>Coregoninae</taxon>
        <taxon>Coregonus</taxon>
    </lineage>
</organism>
<feature type="transmembrane region" description="Helical" evidence="9">
    <location>
        <begin position="119"/>
        <end position="142"/>
    </location>
</feature>
<evidence type="ECO:0000256" key="3">
    <source>
        <dbReference type="ARBA" id="ARBA00013194"/>
    </source>
</evidence>
<dbReference type="EC" id="5.2.1.8" evidence="3 8"/>
<comment type="subcellular location">
    <subcellularLocation>
        <location evidence="2">Cytoplasm</location>
    </subcellularLocation>
</comment>
<evidence type="ECO:0000256" key="6">
    <source>
        <dbReference type="ARBA" id="ARBA00023235"/>
    </source>
</evidence>
<keyword evidence="5 8" id="KW-0697">Rotamase</keyword>
<evidence type="ECO:0000313" key="11">
    <source>
        <dbReference type="EMBL" id="KAK6303425.1"/>
    </source>
</evidence>
<keyword evidence="9" id="KW-0472">Membrane</keyword>
<accession>A0AAN8QG64</accession>
<comment type="caution">
    <text evidence="11">The sequence shown here is derived from an EMBL/GenBank/DDBJ whole genome shotgun (WGS) entry which is preliminary data.</text>
</comment>
<dbReference type="FunFam" id="3.10.50.40:FF:000008">
    <property type="entry name" value="Peptidylprolyl isomerase"/>
    <property type="match status" value="1"/>
</dbReference>
<evidence type="ECO:0000256" key="8">
    <source>
        <dbReference type="PROSITE-ProRule" id="PRU00277"/>
    </source>
</evidence>
<dbReference type="SUPFAM" id="SSF54534">
    <property type="entry name" value="FKBP-like"/>
    <property type="match status" value="1"/>
</dbReference>
<evidence type="ECO:0000256" key="1">
    <source>
        <dbReference type="ARBA" id="ARBA00000971"/>
    </source>
</evidence>
<dbReference type="InterPro" id="IPR001179">
    <property type="entry name" value="PPIase_FKBP_dom"/>
</dbReference>
<keyword evidence="9" id="KW-1133">Transmembrane helix</keyword>
<evidence type="ECO:0000256" key="7">
    <source>
        <dbReference type="ARBA" id="ARBA00038106"/>
    </source>
</evidence>
<keyword evidence="9" id="KW-0812">Transmembrane</keyword>
<keyword evidence="12" id="KW-1185">Reference proteome</keyword>
<feature type="transmembrane region" description="Helical" evidence="9">
    <location>
        <begin position="196"/>
        <end position="222"/>
    </location>
</feature>
<reference evidence="11 12" key="1">
    <citation type="submission" date="2021-04" db="EMBL/GenBank/DDBJ databases">
        <authorList>
            <person name="De Guttry C."/>
            <person name="Zahm M."/>
            <person name="Klopp C."/>
            <person name="Cabau C."/>
            <person name="Louis A."/>
            <person name="Berthelot C."/>
            <person name="Parey E."/>
            <person name="Roest Crollius H."/>
            <person name="Montfort J."/>
            <person name="Robinson-Rechavi M."/>
            <person name="Bucao C."/>
            <person name="Bouchez O."/>
            <person name="Gislard M."/>
            <person name="Lluch J."/>
            <person name="Milhes M."/>
            <person name="Lampietro C."/>
            <person name="Lopez Roques C."/>
            <person name="Donnadieu C."/>
            <person name="Braasch I."/>
            <person name="Desvignes T."/>
            <person name="Postlethwait J."/>
            <person name="Bobe J."/>
            <person name="Wedekind C."/>
            <person name="Guiguen Y."/>
        </authorList>
    </citation>
    <scope>NUCLEOTIDE SEQUENCE [LARGE SCALE GENOMIC DNA]</scope>
    <source>
        <strain evidence="11">Cs_M1</strain>
        <tissue evidence="11">Blood</tissue>
    </source>
</reference>
<dbReference type="InterPro" id="IPR046357">
    <property type="entry name" value="PPIase_dom_sf"/>
</dbReference>
<dbReference type="AlphaFoldDB" id="A0AAN8QG64"/>
<dbReference type="EMBL" id="JAGTTL010000024">
    <property type="protein sequence ID" value="KAK6303425.1"/>
    <property type="molecule type" value="Genomic_DNA"/>
</dbReference>
<dbReference type="PROSITE" id="PS50059">
    <property type="entry name" value="FKBP_PPIASE"/>
    <property type="match status" value="1"/>
</dbReference>
<evidence type="ECO:0000256" key="4">
    <source>
        <dbReference type="ARBA" id="ARBA00022490"/>
    </source>
</evidence>
<sequence length="400" mass="44321">MGLALQMFLLDDVQIEAFYVSLIRQEELPHPYLQASELQRFDTHQQTHAMVSRVSEWAQGAGMSVELLAMLVASVIQAQVVTVFYTERAGAWQQLDQRQELPHNTPSPQTDTLQATCKVFLTSALVMGGLFFLCCLVLFLGVKEQRDVFGELCTVLYPCSWAWVPVPAPSVSADCSNYSCSTVAGISVACSQSEDVVTALIVLFAPLPITLLLIGLVFFHLYPINEEQRLQHQREQGRDSACIFVRRRDKMGVEIETITPGDGQTFPKKGQTCVVHYVGSLTDGTKFDSSRDRGKPFKFKIGKQEVIRGWEEGVGQMSVGQRATLTCTPDFAYGSKGHPGIIPPNSTLIFDIFRVDSYLGNMEENVKGRLMHLTPVKDCLIASPLHSPSHLDSNVFLSLA</sequence>
<comment type="similarity">
    <text evidence="7">Belongs to the FKBP-type PPIase family. FKBP1 subfamily.</text>
</comment>
<keyword evidence="6 8" id="KW-0413">Isomerase</keyword>